<evidence type="ECO:0000256" key="6">
    <source>
        <dbReference type="ARBA" id="ARBA00023242"/>
    </source>
</evidence>
<dbReference type="Gene3D" id="1.10.287.4070">
    <property type="match status" value="1"/>
</dbReference>
<dbReference type="GO" id="GO:0006364">
    <property type="term" value="P:rRNA processing"/>
    <property type="evidence" value="ECO:0007669"/>
    <property type="project" value="UniProtKB-KW"/>
</dbReference>
<dbReference type="Proteomes" id="UP001385951">
    <property type="component" value="Unassembled WGS sequence"/>
</dbReference>
<proteinExistence type="inferred from homology"/>
<comment type="similarity">
    <text evidence="2">Belongs to the NOP5/NOP56 family.</text>
</comment>
<dbReference type="EMBL" id="JASBNA010000001">
    <property type="protein sequence ID" value="KAK7696594.1"/>
    <property type="molecule type" value="Genomic_DNA"/>
</dbReference>
<dbReference type="InterPro" id="IPR036070">
    <property type="entry name" value="Nop_dom_sf"/>
</dbReference>
<evidence type="ECO:0000259" key="10">
    <source>
        <dbReference type="PROSITE" id="PS51358"/>
    </source>
</evidence>
<evidence type="ECO:0000256" key="1">
    <source>
        <dbReference type="ARBA" id="ARBA00004604"/>
    </source>
</evidence>
<evidence type="ECO:0000256" key="9">
    <source>
        <dbReference type="SAM" id="MobiDB-lite"/>
    </source>
</evidence>
<dbReference type="PANTHER" id="PTHR10894">
    <property type="entry name" value="NUCLEOLAR PROTEIN 5 NUCLEOLAR PROTEIN NOP5 NOP58"/>
    <property type="match status" value="1"/>
</dbReference>
<gene>
    <name evidence="11" type="primary">NOP58_1</name>
    <name evidence="11" type="ORF">QCA50_001252</name>
</gene>
<dbReference type="InterPro" id="IPR045056">
    <property type="entry name" value="Nop56/Nop58"/>
</dbReference>
<feature type="region of interest" description="Disordered" evidence="9">
    <location>
        <begin position="409"/>
        <end position="430"/>
    </location>
</feature>
<evidence type="ECO:0000313" key="11">
    <source>
        <dbReference type="EMBL" id="KAK7696594.1"/>
    </source>
</evidence>
<feature type="domain" description="Nop" evidence="10">
    <location>
        <begin position="283"/>
        <end position="407"/>
    </location>
</feature>
<dbReference type="InterPro" id="IPR012976">
    <property type="entry name" value="NOSIC"/>
</dbReference>
<evidence type="ECO:0000256" key="8">
    <source>
        <dbReference type="ARBA" id="ARBA00024837"/>
    </source>
</evidence>
<dbReference type="InterPro" id="IPR012974">
    <property type="entry name" value="NOP58/56_N"/>
</dbReference>
<keyword evidence="12" id="KW-1185">Reference proteome</keyword>
<dbReference type="PROSITE" id="PS51358">
    <property type="entry name" value="NOP"/>
    <property type="match status" value="1"/>
</dbReference>
<comment type="caution">
    <text evidence="11">The sequence shown here is derived from an EMBL/GenBank/DDBJ whole genome shotgun (WGS) entry which is preliminary data.</text>
</comment>
<sequence length="551" mass="60240">MLVLYETSLGYCLFKIADSGKASSEDVWEDFETPEKANKLLKLKSIHRFTSTATAVEEITALQEGKLGKGLKQFLSDEIVAKGKGKESLAVIDSKLGHSINKKLGIKIAPETSGDLFRGIRTQLAALLDGLNPEDLATMSLGLSHSLSRFKLKFSPDKVDTMVVQAIALLDDLDKEINIYAMRTKEWYGWHFPELGKIIVDNVAYAKVVKEMGFRTNAANTDFAAILPEDLEATLKAAAEISMGTEISDSDIAHIHQLCDQVISISAYRTQLAEYLRNRMNAIAPNLTALVGELVGARLISHAGSLLSLAKHPASTVQILGAEKALFRALKTKHDTPKYGLIYHASLIGQAPPKLKGKMARMVATKAALSIRVDALTDVDDKSEPTAPSIGIENRAKLEARLRALEQGGDASGIRSAQNGQKQQRFQMSGDTKTYNTAADDLIPTQREPAERAIQAVLDAKAEKKKAKEERKAKKVKKEADSDDEDAMEVDSGKKEKKRKRRESEANGEATIKEETEEERKAKKKARKAEKAAAAGADGESSKKKKKKSEA</sequence>
<organism evidence="11 12">
    <name type="scientific">Cerrena zonata</name>
    <dbReference type="NCBI Taxonomy" id="2478898"/>
    <lineage>
        <taxon>Eukaryota</taxon>
        <taxon>Fungi</taxon>
        <taxon>Dikarya</taxon>
        <taxon>Basidiomycota</taxon>
        <taxon>Agaricomycotina</taxon>
        <taxon>Agaricomycetes</taxon>
        <taxon>Polyporales</taxon>
        <taxon>Cerrenaceae</taxon>
        <taxon>Cerrena</taxon>
    </lineage>
</organism>
<evidence type="ECO:0000256" key="3">
    <source>
        <dbReference type="ARBA" id="ARBA00020379"/>
    </source>
</evidence>
<feature type="compositionally biased region" description="Polar residues" evidence="9">
    <location>
        <begin position="415"/>
        <end position="430"/>
    </location>
</feature>
<name>A0AAW0H0X4_9APHY</name>
<dbReference type="GO" id="GO:0032040">
    <property type="term" value="C:small-subunit processome"/>
    <property type="evidence" value="ECO:0007669"/>
    <property type="project" value="InterPro"/>
</dbReference>
<evidence type="ECO:0000313" key="12">
    <source>
        <dbReference type="Proteomes" id="UP001385951"/>
    </source>
</evidence>
<dbReference type="PANTHER" id="PTHR10894:SF1">
    <property type="entry name" value="NUCLEOLAR PROTEIN 58"/>
    <property type="match status" value="1"/>
</dbReference>
<dbReference type="GO" id="GO:0030515">
    <property type="term" value="F:snoRNA binding"/>
    <property type="evidence" value="ECO:0007669"/>
    <property type="project" value="InterPro"/>
</dbReference>
<dbReference type="InterPro" id="IPR042239">
    <property type="entry name" value="Nop_C"/>
</dbReference>
<keyword evidence="7" id="KW-0687">Ribonucleoprotein</keyword>
<keyword evidence="5" id="KW-0698">rRNA processing</keyword>
<reference evidence="11 12" key="1">
    <citation type="submission" date="2022-09" db="EMBL/GenBank/DDBJ databases">
        <authorList>
            <person name="Palmer J.M."/>
        </authorList>
    </citation>
    <scope>NUCLEOTIDE SEQUENCE [LARGE SCALE GENOMIC DNA]</scope>
    <source>
        <strain evidence="11 12">DSM 7382</strain>
    </source>
</reference>
<feature type="compositionally biased region" description="Basic and acidic residues" evidence="9">
    <location>
        <begin position="461"/>
        <end position="472"/>
    </location>
</feature>
<feature type="region of interest" description="Disordered" evidence="9">
    <location>
        <begin position="461"/>
        <end position="551"/>
    </location>
</feature>
<dbReference type="GO" id="GO:0031428">
    <property type="term" value="C:box C/D methylation guide snoRNP complex"/>
    <property type="evidence" value="ECO:0007669"/>
    <property type="project" value="InterPro"/>
</dbReference>
<evidence type="ECO:0000256" key="7">
    <source>
        <dbReference type="ARBA" id="ARBA00023274"/>
    </source>
</evidence>
<dbReference type="Gene3D" id="1.10.246.90">
    <property type="entry name" value="Nop domain"/>
    <property type="match status" value="1"/>
</dbReference>
<comment type="subcellular location">
    <subcellularLocation>
        <location evidence="1">Nucleus</location>
        <location evidence="1">Nucleolus</location>
    </subcellularLocation>
</comment>
<dbReference type="InterPro" id="IPR002687">
    <property type="entry name" value="Nop_dom"/>
</dbReference>
<keyword evidence="6" id="KW-0539">Nucleus</keyword>
<dbReference type="FunFam" id="1.10.246.90:FF:000003">
    <property type="entry name" value="Nucleolar protein 58"/>
    <property type="match status" value="1"/>
</dbReference>
<dbReference type="Pfam" id="PF08156">
    <property type="entry name" value="NOP5NT"/>
    <property type="match status" value="1"/>
</dbReference>
<comment type="function">
    <text evidence="8">Required for pre-18S rRNA processing. May bind microtubules.</text>
</comment>
<keyword evidence="4" id="KW-0690">Ribosome biogenesis</keyword>
<accession>A0AAW0H0X4</accession>
<dbReference type="SMART" id="SM00931">
    <property type="entry name" value="NOSIC"/>
    <property type="match status" value="1"/>
</dbReference>
<dbReference type="Pfam" id="PF01798">
    <property type="entry name" value="Nop"/>
    <property type="match status" value="1"/>
</dbReference>
<dbReference type="SUPFAM" id="SSF89124">
    <property type="entry name" value="Nop domain"/>
    <property type="match status" value="1"/>
</dbReference>
<evidence type="ECO:0000256" key="4">
    <source>
        <dbReference type="ARBA" id="ARBA00022517"/>
    </source>
</evidence>
<evidence type="ECO:0000256" key="5">
    <source>
        <dbReference type="ARBA" id="ARBA00022552"/>
    </source>
</evidence>
<dbReference type="AlphaFoldDB" id="A0AAW0H0X4"/>
<dbReference type="FunFam" id="1.10.287.4070:FF:000001">
    <property type="entry name" value="Probable Nucleolar protein 58"/>
    <property type="match status" value="1"/>
</dbReference>
<protein>
    <recommendedName>
        <fullName evidence="3">Nucleolar protein 58</fullName>
    </recommendedName>
</protein>
<feature type="compositionally biased region" description="Basic and acidic residues" evidence="9">
    <location>
        <begin position="511"/>
        <end position="521"/>
    </location>
</feature>
<evidence type="ECO:0000256" key="2">
    <source>
        <dbReference type="ARBA" id="ARBA00009211"/>
    </source>
</evidence>